<dbReference type="InterPro" id="IPR019321">
    <property type="entry name" value="Nucleoporin_Nup88"/>
</dbReference>
<keyword evidence="3" id="KW-0509">mRNA transport</keyword>
<keyword evidence="11" id="KW-1185">Reference proteome</keyword>
<evidence type="ECO:0000256" key="4">
    <source>
        <dbReference type="ARBA" id="ARBA00022927"/>
    </source>
</evidence>
<comment type="subcellular location">
    <subcellularLocation>
        <location evidence="1">Nucleus</location>
        <location evidence="1">Nuclear pore complex</location>
    </subcellularLocation>
</comment>
<dbReference type="EMBL" id="CALNXI010003799">
    <property type="protein sequence ID" value="CAH3194337.1"/>
    <property type="molecule type" value="Genomic_DNA"/>
</dbReference>
<keyword evidence="7" id="KW-0539">Nucleus</keyword>
<evidence type="ECO:0000256" key="6">
    <source>
        <dbReference type="ARBA" id="ARBA00023132"/>
    </source>
</evidence>
<feature type="coiled-coil region" evidence="8">
    <location>
        <begin position="575"/>
        <end position="634"/>
    </location>
</feature>
<evidence type="ECO:0008006" key="12">
    <source>
        <dbReference type="Google" id="ProtNLM"/>
    </source>
</evidence>
<evidence type="ECO:0000256" key="1">
    <source>
        <dbReference type="ARBA" id="ARBA00004567"/>
    </source>
</evidence>
<keyword evidence="6" id="KW-0906">Nuclear pore complex</keyword>
<accession>A0ABN8SUQ5</accession>
<evidence type="ECO:0000256" key="7">
    <source>
        <dbReference type="ARBA" id="ARBA00023242"/>
    </source>
</evidence>
<dbReference type="SUPFAM" id="SSF50978">
    <property type="entry name" value="WD40 repeat-like"/>
    <property type="match status" value="1"/>
</dbReference>
<comment type="caution">
    <text evidence="10">The sequence shown here is derived from an EMBL/GenBank/DDBJ whole genome shotgun (WGS) entry which is preliminary data.</text>
</comment>
<proteinExistence type="predicted"/>
<keyword evidence="5" id="KW-0811">Translocation</keyword>
<evidence type="ECO:0000256" key="5">
    <source>
        <dbReference type="ARBA" id="ARBA00023010"/>
    </source>
</evidence>
<keyword evidence="4" id="KW-0653">Protein transport</keyword>
<evidence type="ECO:0000256" key="2">
    <source>
        <dbReference type="ARBA" id="ARBA00022448"/>
    </source>
</evidence>
<dbReference type="PANTHER" id="PTHR13257">
    <property type="entry name" value="NUCLEOPORIN NUP84-RELATED"/>
    <property type="match status" value="1"/>
</dbReference>
<reference evidence="10 11" key="1">
    <citation type="submission" date="2022-05" db="EMBL/GenBank/DDBJ databases">
        <authorList>
            <consortium name="Genoscope - CEA"/>
            <person name="William W."/>
        </authorList>
    </citation>
    <scope>NUCLEOTIDE SEQUENCE [LARGE SCALE GENOMIC DNA]</scope>
</reference>
<evidence type="ECO:0000313" key="11">
    <source>
        <dbReference type="Proteomes" id="UP001159427"/>
    </source>
</evidence>
<dbReference type="InterPro" id="IPR037700">
    <property type="entry name" value="NUP88/NUP82"/>
</dbReference>
<keyword evidence="2" id="KW-0813">Transport</keyword>
<gene>
    <name evidence="10" type="ORF">PEVE_00027569</name>
</gene>
<feature type="region of interest" description="Disordered" evidence="9">
    <location>
        <begin position="380"/>
        <end position="402"/>
    </location>
</feature>
<dbReference type="Pfam" id="PF10168">
    <property type="entry name" value="Nup88"/>
    <property type="match status" value="1"/>
</dbReference>
<protein>
    <recommendedName>
        <fullName evidence="12">Nuclear pore complex protein Nup88</fullName>
    </recommendedName>
</protein>
<name>A0ABN8SUQ5_9CNID</name>
<organism evidence="10 11">
    <name type="scientific">Porites evermanni</name>
    <dbReference type="NCBI Taxonomy" id="104178"/>
    <lineage>
        <taxon>Eukaryota</taxon>
        <taxon>Metazoa</taxon>
        <taxon>Cnidaria</taxon>
        <taxon>Anthozoa</taxon>
        <taxon>Hexacorallia</taxon>
        <taxon>Scleractinia</taxon>
        <taxon>Fungiina</taxon>
        <taxon>Poritidae</taxon>
        <taxon>Porites</taxon>
    </lineage>
</organism>
<dbReference type="PANTHER" id="PTHR13257:SF0">
    <property type="entry name" value="NUCLEAR PORE COMPLEX PROTEIN NUP88"/>
    <property type="match status" value="1"/>
</dbReference>
<evidence type="ECO:0000256" key="9">
    <source>
        <dbReference type="SAM" id="MobiDB-lite"/>
    </source>
</evidence>
<evidence type="ECO:0000256" key="8">
    <source>
        <dbReference type="SAM" id="Coils"/>
    </source>
</evidence>
<keyword evidence="8" id="KW-0175">Coiled coil</keyword>
<sequence>MAAREEEEMTSKWQNRLPDHSVFRELRNKEEDNSLQTAEDAKESKTKNIFLENDGELFVWNSAKSSLLTANLKNLHFDNERADKFQTFVCTEAPLFDVDSMLFSPSSKYLALIGERGIVVLEMPIRWGKFAEYDGGEPSVMCRTIPVDARFFVTHQKIKVLDVKWHPGSHTDVHLMVLTSDNNLRLYNVLKPTSPEELIPLGESSSMTAEYSRKSMSVGSMSSFAAALGETAIAFDFAPAVNVVDLKGSYRSSETDAEVAHPIFILRENGDIYYLVHKISSSRHQLAQVNGPLSMYPAADDNYGLDACSLLCLHSQPPIVAMGTGSGKIYHCIVLESEEAFDPEEEIASWNRHGVDTTDDSHPKLSLYVNECIELQMSILPDTTESQSDRSSTEDDSDENEDPLVLRLQQDPASPYQYHCSHRNGIHTVSLPWVKKLQGFCAQDGQSNFDPDEAAIIYHMICTSPAGSSSSSPVLGVCVVNSRILGSSMLCLTSDMECIVRPLSLLSRVPSPPTIETDQEKSYESAGFSPIRQLNVGLFKTQIQQILTRNTSTPLLRAGEESEKLSQEDCFQLLIQAQEILRKEYIQKQNKAREEIEKRISILKDQKEKQKQHLDKLQSTSKELKEQTEMLGEKLVDVSETYQNLLGRLEGLYKYIHNGISVLSLAETKMKKELEEIETFLKFHKESLQQIKAKRSYSLRKSPRKSMSPSKLPVVSASQQRNIKKIMTEESDMITDLVNQVKELKVQVGL</sequence>
<dbReference type="InterPro" id="IPR036322">
    <property type="entry name" value="WD40_repeat_dom_sf"/>
</dbReference>
<evidence type="ECO:0000256" key="3">
    <source>
        <dbReference type="ARBA" id="ARBA00022816"/>
    </source>
</evidence>
<dbReference type="Proteomes" id="UP001159427">
    <property type="component" value="Unassembled WGS sequence"/>
</dbReference>
<evidence type="ECO:0000313" key="10">
    <source>
        <dbReference type="EMBL" id="CAH3194337.1"/>
    </source>
</evidence>